<dbReference type="AlphaFoldDB" id="A0A2G9IH31"/>
<proteinExistence type="predicted"/>
<accession>A0A2G9IH31</accession>
<name>A0A2G9IH31_PREIN</name>
<evidence type="ECO:0000313" key="1">
    <source>
        <dbReference type="EMBL" id="PIN29048.1"/>
    </source>
</evidence>
<evidence type="ECO:0000313" key="2">
    <source>
        <dbReference type="Proteomes" id="UP000230500"/>
    </source>
</evidence>
<dbReference type="EMBL" id="PESN01000001">
    <property type="protein sequence ID" value="PIN29048.1"/>
    <property type="molecule type" value="Genomic_DNA"/>
</dbReference>
<comment type="caution">
    <text evidence="1">The sequence shown here is derived from an EMBL/GenBank/DDBJ whole genome shotgun (WGS) entry which is preliminary data.</text>
</comment>
<dbReference type="Proteomes" id="UP000230500">
    <property type="component" value="Unassembled WGS sequence"/>
</dbReference>
<reference evidence="1 2" key="1">
    <citation type="submission" date="2017-11" db="EMBL/GenBank/DDBJ databases">
        <title>Genome sequencing of Prevotella intermedia KCOM 2069.</title>
        <authorList>
            <person name="Kook J.-K."/>
            <person name="Park S.-N."/>
            <person name="Lim Y.K."/>
        </authorList>
    </citation>
    <scope>NUCLEOTIDE SEQUENCE [LARGE SCALE GENOMIC DNA]</scope>
    <source>
        <strain evidence="1 2">KCOM 2069</strain>
    </source>
</reference>
<protein>
    <submittedName>
        <fullName evidence="1">Uncharacterized protein</fullName>
    </submittedName>
</protein>
<gene>
    <name evidence="1" type="ORF">CUC04_06410</name>
</gene>
<organism evidence="1 2">
    <name type="scientific">Prevotella intermedia</name>
    <dbReference type="NCBI Taxonomy" id="28131"/>
    <lineage>
        <taxon>Bacteria</taxon>
        <taxon>Pseudomonadati</taxon>
        <taxon>Bacteroidota</taxon>
        <taxon>Bacteroidia</taxon>
        <taxon>Bacteroidales</taxon>
        <taxon>Prevotellaceae</taxon>
        <taxon>Prevotella</taxon>
    </lineage>
</organism>
<sequence>MKLKRHYYQAKERRWYRTIMLLFLLCLYGHTQAQNVTISPKTGNLMAALTEDNEIGFERGWSSLWRHEQIPLSLTVADYPDITQGGELSRPAGNLAEEKGELVLVGGRKNNLFMEVSLPKGYRITSYTLVMKNNLDGTTFKGMTFGNVTKQMYETNAKFETGHKAKATSGEINGFNEGNKEYTIKRTSNASDVMGNQLYFCFDKRGVDEFFGVTIKYFEIHFTAEGDFTEHVAPILVDNCQIPVSYYEMPFTTSKLDIGPIKPRTKNGKTFYSYDYNNVKDLAANMIIYQKDAVDANNQAADVATNKHIFAFLKDGKPHFGLKNDTYFIETPTTATTQNNDKLLLGYRITGAKFNCAYAKEIKFKEFKVSAKSSGLFPKTYYLKADGNTSKNKSDAAKWFIDDYGYMRTGNNYLKVDDSGTISVTSNKGNASVVTRKDNGNILYGDKYLRLKGEKLNFGSSGSAASANNTETNITVSYGAPYALKIYDKTGKEIIQEIVINNADATGTYELKGLNNDAVKFEVTGLAGVDAKAAVSVDVTMQALDPFIHSIDIVCHDWENVNKMTQTFTANDFSVRGGKFTFYVPKDFSIKEGEQQPCKFTFENLYSLYGDNTYYTGTPKQKNGNARYVFIESPYDKAFNGLYDPSYDPDADYRGKVKAIVSGTKPFRFNNADELNNTNSSDETKFFTEFPFTKTAYAATSGGEFKELELMKDGSEVRYLFTADETRYNISPATATEHRSHAFYVMDIQLIIKEYKPKFTWTKIYTSTCYDENGKDVEKPQYGLKLGTTEADEDGKMGYLTVEQINNILQDKTDELGEAEGEPRPADIEKPDQVLYVDASDLQTVVYKKAASEDANDGLDDAMSLLGKNALFYLPENLAPAKDNFATKTSSGEFRACKDIVLTDKKPFYAPFDIRVDAAQTATYTREITIPKNGKVAFASVMLPFTLSVQDGVHTNADGLCKFKLSTMNESNCITLEQGEATSPKDYKAKANFVPITGSLTVANKPYMVEVLTAPTDATISFIASQKGSTVVTSKTMDSDSYLFKGETANGKIGLYDVSFTNYGSYSGKKIDKNKKIFYFSGNMYLCSRNLTPSLNWLYVYPFRAFYEYTGGADAKDLNGMSINYDDSDGETTGIEYLQTRPDLAVQGGNGTITFTATADRKVNVYTVTGTLANSVSIKAGNTETINVPAGMYVVNGVKIIVK</sequence>
<dbReference type="RefSeq" id="WP_099976967.1">
    <property type="nucleotide sequence ID" value="NZ_PESN01000001.1"/>
</dbReference>